<keyword evidence="4" id="KW-1185">Reference proteome</keyword>
<protein>
    <recommendedName>
        <fullName evidence="2">SHOCT domain-containing protein</fullName>
    </recommendedName>
</protein>
<sequence length="87" mass="9509">MMYGMGTGGMWWIWVFGVLLLIGVIVLVVVLVQLLAGRPGNAPRGGYQGAVASGARAREILAERYARGELSTEEYRERLRTLEDSGP</sequence>
<reference evidence="4" key="1">
    <citation type="journal article" date="2019" name="Int. J. Syst. Evol. Microbiol.">
        <title>The Global Catalogue of Microorganisms (GCM) 10K type strain sequencing project: providing services to taxonomists for standard genome sequencing and annotation.</title>
        <authorList>
            <consortium name="The Broad Institute Genomics Platform"/>
            <consortium name="The Broad Institute Genome Sequencing Center for Infectious Disease"/>
            <person name="Wu L."/>
            <person name="Ma J."/>
        </authorList>
    </citation>
    <scope>NUCLEOTIDE SEQUENCE [LARGE SCALE GENOMIC DNA]</scope>
    <source>
        <strain evidence="4">JCM 17458</strain>
    </source>
</reference>
<dbReference type="Proteomes" id="UP001501586">
    <property type="component" value="Unassembled WGS sequence"/>
</dbReference>
<dbReference type="InterPro" id="IPR018649">
    <property type="entry name" value="SHOCT"/>
</dbReference>
<organism evidence="3 4">
    <name type="scientific">Brevibacterium daeguense</name>
    <dbReference type="NCBI Taxonomy" id="909936"/>
    <lineage>
        <taxon>Bacteria</taxon>
        <taxon>Bacillati</taxon>
        <taxon>Actinomycetota</taxon>
        <taxon>Actinomycetes</taxon>
        <taxon>Micrococcales</taxon>
        <taxon>Brevibacteriaceae</taxon>
        <taxon>Brevibacterium</taxon>
    </lineage>
</organism>
<dbReference type="Pfam" id="PF09851">
    <property type="entry name" value="SHOCT"/>
    <property type="match status" value="1"/>
</dbReference>
<name>A0ABP8EIQ4_9MICO</name>
<proteinExistence type="predicted"/>
<keyword evidence="1" id="KW-0812">Transmembrane</keyword>
<feature type="domain" description="SHOCT" evidence="2">
    <location>
        <begin position="57"/>
        <end position="82"/>
    </location>
</feature>
<keyword evidence="1" id="KW-0472">Membrane</keyword>
<feature type="transmembrane region" description="Helical" evidence="1">
    <location>
        <begin position="12"/>
        <end position="36"/>
    </location>
</feature>
<evidence type="ECO:0000256" key="1">
    <source>
        <dbReference type="SAM" id="Phobius"/>
    </source>
</evidence>
<dbReference type="EMBL" id="BAABAZ010000004">
    <property type="protein sequence ID" value="GAA4283770.1"/>
    <property type="molecule type" value="Genomic_DNA"/>
</dbReference>
<evidence type="ECO:0000313" key="4">
    <source>
        <dbReference type="Proteomes" id="UP001501586"/>
    </source>
</evidence>
<evidence type="ECO:0000313" key="3">
    <source>
        <dbReference type="EMBL" id="GAA4283770.1"/>
    </source>
</evidence>
<gene>
    <name evidence="3" type="ORF">GCM10022261_13010</name>
</gene>
<comment type="caution">
    <text evidence="3">The sequence shown here is derived from an EMBL/GenBank/DDBJ whole genome shotgun (WGS) entry which is preliminary data.</text>
</comment>
<dbReference type="RefSeq" id="WP_236863837.1">
    <property type="nucleotide sequence ID" value="NZ_BAABAZ010000004.1"/>
</dbReference>
<keyword evidence="1" id="KW-1133">Transmembrane helix</keyword>
<evidence type="ECO:0000259" key="2">
    <source>
        <dbReference type="Pfam" id="PF09851"/>
    </source>
</evidence>
<accession>A0ABP8EIQ4</accession>